<dbReference type="NCBIfam" id="NF037995">
    <property type="entry name" value="TRAP_S1"/>
    <property type="match status" value="1"/>
</dbReference>
<dbReference type="Gene3D" id="3.40.190.170">
    <property type="entry name" value="Bacterial extracellular solute-binding protein, family 7"/>
    <property type="match status" value="1"/>
</dbReference>
<gene>
    <name evidence="2" type="ORF">D8M06_05875</name>
</gene>
<accession>A0A495ABI7</accession>
<dbReference type="GO" id="GO:0055085">
    <property type="term" value="P:transmembrane transport"/>
    <property type="evidence" value="ECO:0007669"/>
    <property type="project" value="InterPro"/>
</dbReference>
<dbReference type="Pfam" id="PF03480">
    <property type="entry name" value="DctP"/>
    <property type="match status" value="1"/>
</dbReference>
<keyword evidence="1" id="KW-0732">Signal</keyword>
<name>A0A495ABI7_9BACI</name>
<dbReference type="OrthoDB" id="9815946at2"/>
<dbReference type="EMBL" id="RBZP01000002">
    <property type="protein sequence ID" value="RKQ35786.1"/>
    <property type="molecule type" value="Genomic_DNA"/>
</dbReference>
<dbReference type="AlphaFoldDB" id="A0A495ABI7"/>
<evidence type="ECO:0000313" key="3">
    <source>
        <dbReference type="Proteomes" id="UP000269301"/>
    </source>
</evidence>
<organism evidence="2 3">
    <name type="scientific">Oceanobacillus halophilus</name>
    <dbReference type="NCBI Taxonomy" id="930130"/>
    <lineage>
        <taxon>Bacteria</taxon>
        <taxon>Bacillati</taxon>
        <taxon>Bacillota</taxon>
        <taxon>Bacilli</taxon>
        <taxon>Bacillales</taxon>
        <taxon>Bacillaceae</taxon>
        <taxon>Oceanobacillus</taxon>
    </lineage>
</organism>
<evidence type="ECO:0000256" key="1">
    <source>
        <dbReference type="ARBA" id="ARBA00022729"/>
    </source>
</evidence>
<dbReference type="PANTHER" id="PTHR33376:SF5">
    <property type="entry name" value="EXTRACYTOPLASMIC SOLUTE RECEPTOR PROTEIN"/>
    <property type="match status" value="1"/>
</dbReference>
<keyword evidence="3" id="KW-1185">Reference proteome</keyword>
<dbReference type="InterPro" id="IPR038404">
    <property type="entry name" value="TRAP_DctP_sf"/>
</dbReference>
<evidence type="ECO:0008006" key="4">
    <source>
        <dbReference type="Google" id="ProtNLM"/>
    </source>
</evidence>
<evidence type="ECO:0000313" key="2">
    <source>
        <dbReference type="EMBL" id="RKQ35786.1"/>
    </source>
</evidence>
<sequence length="336" mass="37534">MEKKSFFKINTTLIAITISLSILLVGCAGDASSKGGSDEEVYNLRVATALDLTNNQMDGFPIFKDIVEEKSEGRIQIEHVGGPEAIPGFNQGSAVSNGSIDMSWVFSSYYSENVPEALVSNFTELTYEEELEKGSFEYLSEIHEERMGVKLLGRAAKGKYSIYLNDKVESTEDFEGLSIRGTATYTPLLEGLGADVISMEAGDIYSALERGMIDGFAWANYSVTDIGVQELLKYQVVPDFNTNDLLILINSNTFVELPADLQEIVSEAAVESYFEMAKGVEKVIEDEHKEIEENGAEFIELKDSEKFKEIALENSWEWLETKINSDINELEKYFRK</sequence>
<proteinExistence type="predicted"/>
<reference evidence="2 3" key="1">
    <citation type="journal article" date="2016" name="Int. J. Syst. Evol. Microbiol.">
        <title>Oceanobacillus halophilus sp. nov., a novel moderately halophilic bacterium from a hypersaline lake.</title>
        <authorList>
            <person name="Amoozegar M.A."/>
            <person name="Bagheri M."/>
            <person name="Makhdoumi A."/>
            <person name="Nikou M.M."/>
            <person name="Fazeli S.A.S."/>
            <person name="Schumann P."/>
            <person name="Sproer C."/>
            <person name="Sanchez-Porro C."/>
            <person name="Ventosa A."/>
        </authorList>
    </citation>
    <scope>NUCLEOTIDE SEQUENCE [LARGE SCALE GENOMIC DNA]</scope>
    <source>
        <strain evidence="2 3">DSM 23996</strain>
    </source>
</reference>
<comment type="caution">
    <text evidence="2">The sequence shown here is derived from an EMBL/GenBank/DDBJ whole genome shotgun (WGS) entry which is preliminary data.</text>
</comment>
<protein>
    <recommendedName>
        <fullName evidence="4">TRAP transporter substrate-binding protein</fullName>
    </recommendedName>
</protein>
<dbReference type="RefSeq" id="WP_121203457.1">
    <property type="nucleotide sequence ID" value="NZ_RBZP01000002.1"/>
</dbReference>
<dbReference type="InterPro" id="IPR018389">
    <property type="entry name" value="DctP_fam"/>
</dbReference>
<dbReference type="PROSITE" id="PS51257">
    <property type="entry name" value="PROKAR_LIPOPROTEIN"/>
    <property type="match status" value="1"/>
</dbReference>
<dbReference type="PANTHER" id="PTHR33376">
    <property type="match status" value="1"/>
</dbReference>
<dbReference type="Proteomes" id="UP000269301">
    <property type="component" value="Unassembled WGS sequence"/>
</dbReference>